<sequence>MRRVLDRNDRKWLTDFVSCVKESIFSKSKPDEKKALDFYRLSQSFYKKSKESSNKKTAYKNKCVADALYKEYCKLKPKKLKDFMK</sequence>
<proteinExistence type="predicted"/>
<dbReference type="EMBL" id="CP002792">
    <property type="protein sequence ID" value="AEH06352.1"/>
    <property type="molecule type" value="Genomic_DNA"/>
</dbReference>
<dbReference type="Proteomes" id="UP000009296">
    <property type="component" value="Chromosome"/>
</dbReference>
<dbReference type="RefSeq" id="WP_013866538.1">
    <property type="nucleotide sequence ID" value="NC_015636.1"/>
</dbReference>
<dbReference type="STRING" id="647113.Metok_0363"/>
<protein>
    <submittedName>
        <fullName evidence="1">Uncharacterized protein</fullName>
    </submittedName>
</protein>
<dbReference type="KEGG" id="mok:Metok_0363"/>
<name>F8AKL9_METOI</name>
<keyword evidence="2" id="KW-1185">Reference proteome</keyword>
<reference evidence="1" key="1">
    <citation type="submission" date="2011-05" db="EMBL/GenBank/DDBJ databases">
        <title>Complete sequence of chromosome of Methanothermococcus okinawensis IH1.</title>
        <authorList>
            <consortium name="US DOE Joint Genome Institute"/>
            <person name="Lucas S."/>
            <person name="Han J."/>
            <person name="Lapidus A."/>
            <person name="Cheng J.-F."/>
            <person name="Goodwin L."/>
            <person name="Pitluck S."/>
            <person name="Peters L."/>
            <person name="Mikhailova N."/>
            <person name="Held B."/>
            <person name="Han C."/>
            <person name="Tapia R."/>
            <person name="Land M."/>
            <person name="Hauser L."/>
            <person name="Kyrpides N."/>
            <person name="Ivanova N."/>
            <person name="Pagani I."/>
            <person name="Sieprawska-Lupa M."/>
            <person name="Takai K."/>
            <person name="Miyazaki J."/>
            <person name="Whitman W."/>
            <person name="Woyke T."/>
        </authorList>
    </citation>
    <scope>NUCLEOTIDE SEQUENCE [LARGE SCALE GENOMIC DNA]</scope>
    <source>
        <strain evidence="1">IH1</strain>
    </source>
</reference>
<gene>
    <name evidence="1" type="ordered locus">Metok_0363</name>
</gene>
<accession>F8AKL9</accession>
<evidence type="ECO:0000313" key="2">
    <source>
        <dbReference type="Proteomes" id="UP000009296"/>
    </source>
</evidence>
<organism evidence="1 2">
    <name type="scientific">Methanothermococcus okinawensis (strain DSM 14208 / JCM 11175 / IH1)</name>
    <dbReference type="NCBI Taxonomy" id="647113"/>
    <lineage>
        <taxon>Archaea</taxon>
        <taxon>Methanobacteriati</taxon>
        <taxon>Methanobacteriota</taxon>
        <taxon>Methanomada group</taxon>
        <taxon>Methanococci</taxon>
        <taxon>Methanococcales</taxon>
        <taxon>Methanococcaceae</taxon>
        <taxon>Methanothermococcus</taxon>
    </lineage>
</organism>
<dbReference type="AlphaFoldDB" id="F8AKL9"/>
<evidence type="ECO:0000313" key="1">
    <source>
        <dbReference type="EMBL" id="AEH06352.1"/>
    </source>
</evidence>
<dbReference type="GeneID" id="10772486"/>
<dbReference type="HOGENOM" id="CLU_2504987_0_0_2"/>